<dbReference type="AlphaFoldDB" id="A0AAJ1S6U0"/>
<proteinExistence type="predicted"/>
<sequence length="248" mass="26475">MRSHVDLERITHPLRLARGSHNAGSAKGCAMNVISYINGDEQITDFPATSARPLAAFVQLCNDQLAGPDGYLSPEDAMLALDLGWLTVGTAEVDETVIRPWVSKLLISPPWGVVRYADSAAAEAISVIAELHRTLAPGEMPDIASWDRSARVAREISATMAPGAERYAVRAAYQSTALSDAEAWDTLDAVTGNALRAHRLANLENGAGRIVEMTRHAIRSWRRLAGLSVVGSVPASVTKAVQRKGAAA</sequence>
<reference evidence="1" key="1">
    <citation type="submission" date="2023-06" db="EMBL/GenBank/DDBJ databases">
        <title>Identification of two novel mycobacterium reveal diversities and complexities of Mycobacterium gordonae clade.</title>
        <authorList>
            <person name="Matsumoto Y."/>
            <person name="Nakamura S."/>
            <person name="Motooka D."/>
            <person name="Fukushima K."/>
        </authorList>
    </citation>
    <scope>NUCLEOTIDE SEQUENCE</scope>
    <source>
        <strain evidence="1">TY812</strain>
    </source>
</reference>
<organism evidence="1 2">
    <name type="scientific">Mycobacterium paragordonae</name>
    <dbReference type="NCBI Taxonomy" id="1389713"/>
    <lineage>
        <taxon>Bacteria</taxon>
        <taxon>Bacillati</taxon>
        <taxon>Actinomycetota</taxon>
        <taxon>Actinomycetes</taxon>
        <taxon>Mycobacteriales</taxon>
        <taxon>Mycobacteriaceae</taxon>
        <taxon>Mycobacterium</taxon>
    </lineage>
</organism>
<name>A0AAJ1S6U0_9MYCO</name>
<accession>A0AAJ1S6U0</accession>
<evidence type="ECO:0000313" key="2">
    <source>
        <dbReference type="Proteomes" id="UP001229081"/>
    </source>
</evidence>
<dbReference type="RefSeq" id="WP_306255445.1">
    <property type="nucleotide sequence ID" value="NZ_JAUFSA010000001.1"/>
</dbReference>
<dbReference type="EMBL" id="JAUFSA010000001">
    <property type="protein sequence ID" value="MDP7737815.1"/>
    <property type="molecule type" value="Genomic_DNA"/>
</dbReference>
<comment type="caution">
    <text evidence="1">The sequence shown here is derived from an EMBL/GenBank/DDBJ whole genome shotgun (WGS) entry which is preliminary data.</text>
</comment>
<gene>
    <name evidence="1" type="ORF">QXL92_24015</name>
</gene>
<dbReference type="Proteomes" id="UP001229081">
    <property type="component" value="Unassembled WGS sequence"/>
</dbReference>
<protein>
    <submittedName>
        <fullName evidence="1">Uncharacterized protein</fullName>
    </submittedName>
</protein>
<evidence type="ECO:0000313" key="1">
    <source>
        <dbReference type="EMBL" id="MDP7737815.1"/>
    </source>
</evidence>